<dbReference type="GO" id="GO:0004356">
    <property type="term" value="F:glutamine synthetase activity"/>
    <property type="evidence" value="ECO:0007669"/>
    <property type="project" value="UniProtKB-EC"/>
</dbReference>
<dbReference type="EC" id="6.3.1.2" evidence="9"/>
<dbReference type="Gene3D" id="3.10.20.70">
    <property type="entry name" value="Glutamine synthetase, N-terminal domain"/>
    <property type="match status" value="1"/>
</dbReference>
<keyword evidence="2 9" id="KW-0436">Ligase</keyword>
<dbReference type="AlphaFoldDB" id="A0A2H1HXS2"/>
<dbReference type="PROSITE" id="PS51987">
    <property type="entry name" value="GS_CATALYTIC"/>
    <property type="match status" value="1"/>
</dbReference>
<dbReference type="Gene3D" id="3.30.590.10">
    <property type="entry name" value="Glutamine synthetase/guanido kinase, catalytic domain"/>
    <property type="match status" value="1"/>
</dbReference>
<dbReference type="FunFam" id="3.10.20.70:FF:000015">
    <property type="entry name" value="Putative glutamine synthetase"/>
    <property type="match status" value="1"/>
</dbReference>
<dbReference type="FunFam" id="3.30.590.10:FF:000005">
    <property type="entry name" value="Probable glutamine synthetase"/>
    <property type="match status" value="1"/>
</dbReference>
<dbReference type="EMBL" id="FXZG01000002">
    <property type="protein sequence ID" value="SMX67698.1"/>
    <property type="molecule type" value="Genomic_DNA"/>
</dbReference>
<dbReference type="GO" id="GO:0042402">
    <property type="term" value="P:biogenic amine catabolic process"/>
    <property type="evidence" value="ECO:0007669"/>
    <property type="project" value="UniProtKB-ARBA"/>
</dbReference>
<reference evidence="10" key="1">
    <citation type="submission" date="2017-03" db="EMBL/GenBank/DDBJ databases">
        <authorList>
            <person name="Monnet C."/>
        </authorList>
    </citation>
    <scope>NUCLEOTIDE SEQUENCE [LARGE SCALE GENOMIC DNA]</scope>
    <source>
        <strain evidence="10">CNRZ 920</strain>
    </source>
</reference>
<dbReference type="GO" id="GO:0005524">
    <property type="term" value="F:ATP binding"/>
    <property type="evidence" value="ECO:0007669"/>
    <property type="project" value="UniProtKB-KW"/>
</dbReference>
<accession>A0A2H1HXS2</accession>
<evidence type="ECO:0000256" key="4">
    <source>
        <dbReference type="ARBA" id="ARBA00022840"/>
    </source>
</evidence>
<dbReference type="PANTHER" id="PTHR43785">
    <property type="entry name" value="GAMMA-GLUTAMYLPUTRESCINE SYNTHETASE"/>
    <property type="match status" value="1"/>
</dbReference>
<protein>
    <submittedName>
        <fullName evidence="9">L-glutamine synthetase</fullName>
        <ecNumber evidence="9">6.3.1.2</ecNumber>
    </submittedName>
</protein>
<evidence type="ECO:0000256" key="6">
    <source>
        <dbReference type="RuleBase" id="RU000384"/>
    </source>
</evidence>
<gene>
    <name evidence="9" type="ORF">BAUR920_00346</name>
</gene>
<dbReference type="GO" id="GO:0006576">
    <property type="term" value="P:biogenic amine metabolic process"/>
    <property type="evidence" value="ECO:0007669"/>
    <property type="project" value="UniProtKB-ARBA"/>
</dbReference>
<evidence type="ECO:0000313" key="9">
    <source>
        <dbReference type="EMBL" id="SMX67698.1"/>
    </source>
</evidence>
<dbReference type="InterPro" id="IPR008147">
    <property type="entry name" value="Gln_synt_N"/>
</dbReference>
<evidence type="ECO:0000256" key="2">
    <source>
        <dbReference type="ARBA" id="ARBA00022598"/>
    </source>
</evidence>
<keyword evidence="3" id="KW-0547">Nucleotide-binding</keyword>
<evidence type="ECO:0000256" key="5">
    <source>
        <dbReference type="PROSITE-ProRule" id="PRU01330"/>
    </source>
</evidence>
<dbReference type="GO" id="GO:0006542">
    <property type="term" value="P:glutamine biosynthetic process"/>
    <property type="evidence" value="ECO:0007669"/>
    <property type="project" value="InterPro"/>
</dbReference>
<dbReference type="SUPFAM" id="SSF55931">
    <property type="entry name" value="Glutamine synthetase/guanido kinase"/>
    <property type="match status" value="1"/>
</dbReference>
<sequence length="474" mass="52102">MQSVAKMRTRHLGVLPKRGTMSVTSSDLTLEQLQAEIAAGRVDTVLVAATDMQGRLQGKRITGRFFIDEVMDNGTEGCNYLMAADVEMNTVDGYELTSWERGYGDLMFVPDYSTLRRIPWHPATVMVQCDLAFLDGSPLSVSPRQVLKAQLERLSTLGYAPIGATELEFALYNTGYREAMGNDYRNLVAASTYNIDYSLFGTGQVEGYLRRLRNEMDGAGLYTESAKGECNLGQLEVGFRYTDMLTTCDNHVVYKLGAKEIADQEGKSVTFMAKPNDREGSSCHIHMSLSDTNGTPVFPAGHGTEMSETMKHFVAGVVATQHDFTYLYAPNINSYKRFADGSFAPTAVGWGWDNRTCAVRIVGHGPALRFEQRVPGADANPYIATAALIAAGIHGIENKLELPEALEGNAYTQDVRSIPRRLHDSVAAFGSSDIARSAFGDEVVDHYTHAGKVEMAAFDAAVTDWEVRRGFERL</sequence>
<dbReference type="PROSITE" id="PS51986">
    <property type="entry name" value="GS_BETA_GRASP"/>
    <property type="match status" value="1"/>
</dbReference>
<organism evidence="9 10">
    <name type="scientific">Brevibacterium aurantiacum</name>
    <dbReference type="NCBI Taxonomy" id="273384"/>
    <lineage>
        <taxon>Bacteria</taxon>
        <taxon>Bacillati</taxon>
        <taxon>Actinomycetota</taxon>
        <taxon>Actinomycetes</taxon>
        <taxon>Micrococcales</taxon>
        <taxon>Brevibacteriaceae</taxon>
        <taxon>Brevibacterium</taxon>
    </lineage>
</organism>
<dbReference type="PANTHER" id="PTHR43785:SF12">
    <property type="entry name" value="TYPE-1 GLUTAMINE SYNTHETASE 2"/>
    <property type="match status" value="1"/>
</dbReference>
<comment type="similarity">
    <text evidence="1 5 6">Belongs to the glutamine synthetase family.</text>
</comment>
<name>A0A2H1HXS2_BREAU</name>
<feature type="domain" description="GS beta-grasp" evidence="7">
    <location>
        <begin position="40"/>
        <end position="136"/>
    </location>
</feature>
<dbReference type="InterPro" id="IPR014746">
    <property type="entry name" value="Gln_synth/guanido_kin_cat_dom"/>
</dbReference>
<evidence type="ECO:0000259" key="7">
    <source>
        <dbReference type="PROSITE" id="PS51986"/>
    </source>
</evidence>
<evidence type="ECO:0000259" key="8">
    <source>
        <dbReference type="PROSITE" id="PS51987"/>
    </source>
</evidence>
<proteinExistence type="inferred from homology"/>
<dbReference type="InterPro" id="IPR008146">
    <property type="entry name" value="Gln_synth_cat_dom"/>
</dbReference>
<dbReference type="InterPro" id="IPR036651">
    <property type="entry name" value="Gln_synt_N_sf"/>
</dbReference>
<evidence type="ECO:0000313" key="10">
    <source>
        <dbReference type="Proteomes" id="UP000234289"/>
    </source>
</evidence>
<dbReference type="Pfam" id="PF00120">
    <property type="entry name" value="Gln-synt_C"/>
    <property type="match status" value="1"/>
</dbReference>
<evidence type="ECO:0000256" key="3">
    <source>
        <dbReference type="ARBA" id="ARBA00022741"/>
    </source>
</evidence>
<keyword evidence="4" id="KW-0067">ATP-binding</keyword>
<evidence type="ECO:0000256" key="1">
    <source>
        <dbReference type="ARBA" id="ARBA00009897"/>
    </source>
</evidence>
<feature type="domain" description="GS catalytic" evidence="8">
    <location>
        <begin position="143"/>
        <end position="474"/>
    </location>
</feature>
<dbReference type="SUPFAM" id="SSF54368">
    <property type="entry name" value="Glutamine synthetase, N-terminal domain"/>
    <property type="match status" value="1"/>
</dbReference>
<dbReference type="SMART" id="SM01230">
    <property type="entry name" value="Gln-synt_C"/>
    <property type="match status" value="1"/>
</dbReference>
<dbReference type="Proteomes" id="UP000234289">
    <property type="component" value="Unassembled WGS sequence"/>
</dbReference>